<reference evidence="1 2" key="1">
    <citation type="journal article" date="2022" name="bioRxiv">
        <title>Genomics of Preaxostyla Flagellates Illuminates Evolutionary Transitions and the Path Towards Mitochondrial Loss.</title>
        <authorList>
            <person name="Novak L.V.F."/>
            <person name="Treitli S.C."/>
            <person name="Pyrih J."/>
            <person name="Halakuc P."/>
            <person name="Pipaliya S.V."/>
            <person name="Vacek V."/>
            <person name="Brzon O."/>
            <person name="Soukal P."/>
            <person name="Eme L."/>
            <person name="Dacks J.B."/>
            <person name="Karnkowska A."/>
            <person name="Elias M."/>
            <person name="Hampl V."/>
        </authorList>
    </citation>
    <scope>NUCLEOTIDE SEQUENCE [LARGE SCALE GENOMIC DNA]</scope>
    <source>
        <strain evidence="1">NAU3</strain>
        <tissue evidence="1">Gut</tissue>
    </source>
</reference>
<keyword evidence="2" id="KW-1185">Reference proteome</keyword>
<sequence length="320" mass="36089">MQQIVQFSNDIACDPSHSLFAALPPPTITWLGSFFTRCLDISAENLQSPVSTVLCSLLTTLSNVSDSPEGYNIIERHLFPDSPGCDFILKQIIRVVQLQNPKCLESAITFLQQLSRGSPRAREIVKSRTIIPLLQPAISFALSSCQPSLISQLLEYFASLTTFVTTEVMVLLPTYQPLFQHILPAIRDISSPLHKTLSSVLFALFQYAPQNVFTLSIAISLNIALYECTYSVGEVRIFDYMMRASGAAGTIHKYQFFNADARLRLRYKKWLVHVDEEGYRDVTEASLTRIVYRNRDGVHFDVASRIHADNFRQKPAHVIL</sequence>
<name>A0ABQ9Y9E1_9EUKA</name>
<dbReference type="Gene3D" id="1.25.10.10">
    <property type="entry name" value="Leucine-rich Repeat Variant"/>
    <property type="match status" value="1"/>
</dbReference>
<dbReference type="EMBL" id="JARBJD010000023">
    <property type="protein sequence ID" value="KAK2960345.1"/>
    <property type="molecule type" value="Genomic_DNA"/>
</dbReference>
<organism evidence="1 2">
    <name type="scientific">Blattamonas nauphoetae</name>
    <dbReference type="NCBI Taxonomy" id="2049346"/>
    <lineage>
        <taxon>Eukaryota</taxon>
        <taxon>Metamonada</taxon>
        <taxon>Preaxostyla</taxon>
        <taxon>Oxymonadida</taxon>
        <taxon>Blattamonas</taxon>
    </lineage>
</organism>
<dbReference type="Proteomes" id="UP001281761">
    <property type="component" value="Unassembled WGS sequence"/>
</dbReference>
<gene>
    <name evidence="1" type="ORF">BLNAU_4562</name>
</gene>
<proteinExistence type="predicted"/>
<comment type="caution">
    <text evidence="1">The sequence shown here is derived from an EMBL/GenBank/DDBJ whole genome shotgun (WGS) entry which is preliminary data.</text>
</comment>
<dbReference type="InterPro" id="IPR016024">
    <property type="entry name" value="ARM-type_fold"/>
</dbReference>
<dbReference type="SUPFAM" id="SSF48371">
    <property type="entry name" value="ARM repeat"/>
    <property type="match status" value="1"/>
</dbReference>
<evidence type="ECO:0000313" key="2">
    <source>
        <dbReference type="Proteomes" id="UP001281761"/>
    </source>
</evidence>
<protein>
    <submittedName>
        <fullName evidence="1">Uncharacterized protein</fullName>
    </submittedName>
</protein>
<dbReference type="InterPro" id="IPR011989">
    <property type="entry name" value="ARM-like"/>
</dbReference>
<evidence type="ECO:0000313" key="1">
    <source>
        <dbReference type="EMBL" id="KAK2960345.1"/>
    </source>
</evidence>
<accession>A0ABQ9Y9E1</accession>